<accession>A0A976FJS1</accession>
<dbReference type="EMBL" id="SHOA02000017">
    <property type="protein sequence ID" value="TDH67911.1"/>
    <property type="molecule type" value="Genomic_DNA"/>
</dbReference>
<dbReference type="AlphaFoldDB" id="A0A976FJS1"/>
<reference evidence="1 2" key="1">
    <citation type="journal article" date="2021" name="Genome Biol.">
        <title>AFLAP: assembly-free linkage analysis pipeline using k-mers from genome sequencing data.</title>
        <authorList>
            <person name="Fletcher K."/>
            <person name="Zhang L."/>
            <person name="Gil J."/>
            <person name="Han R."/>
            <person name="Cavanaugh K."/>
            <person name="Michelmore R."/>
        </authorList>
    </citation>
    <scope>NUCLEOTIDE SEQUENCE [LARGE SCALE GENOMIC DNA]</scope>
    <source>
        <strain evidence="1 2">SF5</strain>
    </source>
</reference>
<name>A0A976FJS1_BRELC</name>
<gene>
    <name evidence="1" type="ORF">CCR75_007577</name>
</gene>
<evidence type="ECO:0000313" key="1">
    <source>
        <dbReference type="EMBL" id="TDH67911.1"/>
    </source>
</evidence>
<organism evidence="1 2">
    <name type="scientific">Bremia lactucae</name>
    <name type="common">Lettuce downy mildew</name>
    <dbReference type="NCBI Taxonomy" id="4779"/>
    <lineage>
        <taxon>Eukaryota</taxon>
        <taxon>Sar</taxon>
        <taxon>Stramenopiles</taxon>
        <taxon>Oomycota</taxon>
        <taxon>Peronosporomycetes</taxon>
        <taxon>Peronosporales</taxon>
        <taxon>Peronosporaceae</taxon>
        <taxon>Bremia</taxon>
    </lineage>
</organism>
<evidence type="ECO:0000313" key="2">
    <source>
        <dbReference type="Proteomes" id="UP000294530"/>
    </source>
</evidence>
<protein>
    <submittedName>
        <fullName evidence="1">Uncharacterized protein</fullName>
    </submittedName>
</protein>
<sequence length="112" mass="13094">MLTQSRYPGTVDRIEKVARFLRSHSMDEAEEERLSIWTSFKELLFGGPFSPTRLRAMTADNAVVQFTFSAWNKFSHDDIRKLLAEGMKDMDKQEKEKLNSIIELYFMIRGPD</sequence>
<dbReference type="GeneID" id="94351306"/>
<comment type="caution">
    <text evidence="1">The sequence shown here is derived from an EMBL/GenBank/DDBJ whole genome shotgun (WGS) entry which is preliminary data.</text>
</comment>
<dbReference type="KEGG" id="blac:94351306"/>
<dbReference type="RefSeq" id="XP_067817410.1">
    <property type="nucleotide sequence ID" value="XM_067965635.1"/>
</dbReference>
<keyword evidence="2" id="KW-1185">Reference proteome</keyword>
<dbReference type="Proteomes" id="UP000294530">
    <property type="component" value="Unassembled WGS sequence"/>
</dbReference>
<proteinExistence type="predicted"/>